<dbReference type="EMBL" id="CP045273">
    <property type="protein sequence ID" value="QJX80115.1"/>
    <property type="molecule type" value="Genomic_DNA"/>
</dbReference>
<keyword evidence="3" id="KW-0614">Plasmid</keyword>
<evidence type="ECO:0000313" key="4">
    <source>
        <dbReference type="Proteomes" id="UP000501076"/>
    </source>
</evidence>
<evidence type="ECO:0000259" key="2">
    <source>
        <dbReference type="Pfam" id="PF02878"/>
    </source>
</evidence>
<name>A0A6M6E937_PRIMG</name>
<evidence type="ECO:0000313" key="3">
    <source>
        <dbReference type="EMBL" id="QJX80115.1"/>
    </source>
</evidence>
<dbReference type="Gene3D" id="3.40.120.10">
    <property type="entry name" value="Alpha-D-Glucose-1,6-Bisphosphate, subunit A, domain 3"/>
    <property type="match status" value="1"/>
</dbReference>
<feature type="domain" description="Alpha-D-phosphohexomutase alpha/beta/alpha" evidence="2">
    <location>
        <begin position="24"/>
        <end position="130"/>
    </location>
</feature>
<gene>
    <name evidence="3" type="ORF">FDZ14_28885</name>
</gene>
<accession>A0A6M6E937</accession>
<geneLocation type="plasmid" evidence="4">
    <name>pfdu301a</name>
</geneLocation>
<dbReference type="Proteomes" id="UP000501076">
    <property type="component" value="Plasmid pFDU301A"/>
</dbReference>
<dbReference type="InterPro" id="IPR016055">
    <property type="entry name" value="A-D-PHexomutase_a/b/a-I/II/III"/>
</dbReference>
<comment type="similarity">
    <text evidence="1">Belongs to the phosphohexose mutase family.</text>
</comment>
<proteinExistence type="inferred from homology"/>
<dbReference type="GO" id="GO:0005975">
    <property type="term" value="P:carbohydrate metabolic process"/>
    <property type="evidence" value="ECO:0007669"/>
    <property type="project" value="InterPro"/>
</dbReference>
<sequence>MYSSYFNGWIGKLDEFWVKDEREKLFRSLFAYKFNLISSGQKLFISYDHNQSSKYIAVQAAEFFSQNGIPVFISNRPLSTSMIQVIAKERFGCGSLSFVRDDYRFPYVGLKVSDSNGEFITKKDLTAVGEFKKHKKQPIDWFDPLLNLKNYLETNFKFANSTNAMNSLLWNAMHSPLSPVLEELFVHSLNKKSIDAYTINSYESTLTKDVLNEFEFQDQIDITNLKMNEYLCQYGITTSPDLSKFDVIEEKKGNVYPVSFEEIVSRIIPYLNMEEKLIVSDGISFTKKSNMNLEFQKVSDKNFFKIIKQEPFSVAIDGNYNIYLQGELFSNQFATLFCLYHSLLYSPTNKNSLNKAKDKQITEIKL</sequence>
<protein>
    <recommendedName>
        <fullName evidence="2">Alpha-D-phosphohexomutase alpha/beta/alpha domain-containing protein</fullName>
    </recommendedName>
</protein>
<reference evidence="3 4" key="1">
    <citation type="submission" date="2019-10" db="EMBL/GenBank/DDBJ databases">
        <title>Complete genome sequences for adaption low water activity.</title>
        <authorList>
            <person name="Zhao L."/>
            <person name="Zhong J."/>
        </authorList>
    </citation>
    <scope>NUCLEOTIDE SEQUENCE [LARGE SCALE GENOMIC DNA]</scope>
    <source>
        <strain evidence="3 4">FDU301</strain>
        <plasmid evidence="4">pfdu301a</plasmid>
    </source>
</reference>
<dbReference type="InterPro" id="IPR005844">
    <property type="entry name" value="A-D-PHexomutase_a/b/a-I"/>
</dbReference>
<evidence type="ECO:0000256" key="1">
    <source>
        <dbReference type="ARBA" id="ARBA00010231"/>
    </source>
</evidence>
<dbReference type="GO" id="GO:0016868">
    <property type="term" value="F:intramolecular phosphotransferase activity"/>
    <property type="evidence" value="ECO:0007669"/>
    <property type="project" value="InterPro"/>
</dbReference>
<dbReference type="AlphaFoldDB" id="A0A6M6E937"/>
<organism evidence="3 4">
    <name type="scientific">Priestia megaterium</name>
    <name type="common">Bacillus megaterium</name>
    <dbReference type="NCBI Taxonomy" id="1404"/>
    <lineage>
        <taxon>Bacteria</taxon>
        <taxon>Bacillati</taxon>
        <taxon>Bacillota</taxon>
        <taxon>Bacilli</taxon>
        <taxon>Bacillales</taxon>
        <taxon>Bacillaceae</taxon>
        <taxon>Priestia</taxon>
    </lineage>
</organism>
<dbReference type="Pfam" id="PF02878">
    <property type="entry name" value="PGM_PMM_I"/>
    <property type="match status" value="1"/>
</dbReference>
<dbReference type="RefSeq" id="WP_171778096.1">
    <property type="nucleotide sequence ID" value="NZ_CP045273.1"/>
</dbReference>
<dbReference type="SUPFAM" id="SSF53738">
    <property type="entry name" value="Phosphoglucomutase, first 3 domains"/>
    <property type="match status" value="1"/>
</dbReference>